<evidence type="ECO:0000256" key="1">
    <source>
        <dbReference type="SAM" id="SignalP"/>
    </source>
</evidence>
<dbReference type="RefSeq" id="WP_265997090.1">
    <property type="nucleotide sequence ID" value="NZ_JAPJDN010000008.1"/>
</dbReference>
<keyword evidence="1" id="KW-0732">Signal</keyword>
<keyword evidence="3" id="KW-1185">Reference proteome</keyword>
<feature type="signal peptide" evidence="1">
    <location>
        <begin position="1"/>
        <end position="28"/>
    </location>
</feature>
<dbReference type="Proteomes" id="UP001300745">
    <property type="component" value="Unassembled WGS sequence"/>
</dbReference>
<evidence type="ECO:0000313" key="3">
    <source>
        <dbReference type="Proteomes" id="UP001300745"/>
    </source>
</evidence>
<feature type="chain" id="PRO_5047059895" evidence="1">
    <location>
        <begin position="29"/>
        <end position="78"/>
    </location>
</feature>
<gene>
    <name evidence="2" type="ORF">ORI27_12130</name>
</gene>
<accession>A0ABT3SD84</accession>
<sequence>MTIRTYIAAIVTAGLCALPIAAAPIASAAQIGPTCSTVSPQATLCQTNGSASLSAQPQARNYQLWYPWFIGQPGRHRR</sequence>
<reference evidence="2 3" key="1">
    <citation type="submission" date="2022-11" db="EMBL/GenBank/DDBJ databases">
        <title>Mycobacterium sp. nov.</title>
        <authorList>
            <person name="Papic B."/>
            <person name="Spicic S."/>
            <person name="Duvnjak S."/>
        </authorList>
    </citation>
    <scope>NUCLEOTIDE SEQUENCE [LARGE SCALE GENOMIC DNA]</scope>
    <source>
        <strain evidence="2 3">CVI_P4</strain>
    </source>
</reference>
<protein>
    <submittedName>
        <fullName evidence="2">Uncharacterized protein</fullName>
    </submittedName>
</protein>
<comment type="caution">
    <text evidence="2">The sequence shown here is derived from an EMBL/GenBank/DDBJ whole genome shotgun (WGS) entry which is preliminary data.</text>
</comment>
<organism evidence="2 3">
    <name type="scientific">Mycobacterium pinniadriaticum</name>
    <dbReference type="NCBI Taxonomy" id="2994102"/>
    <lineage>
        <taxon>Bacteria</taxon>
        <taxon>Bacillati</taxon>
        <taxon>Actinomycetota</taxon>
        <taxon>Actinomycetes</taxon>
        <taxon>Mycobacteriales</taxon>
        <taxon>Mycobacteriaceae</taxon>
        <taxon>Mycobacterium</taxon>
    </lineage>
</organism>
<proteinExistence type="predicted"/>
<dbReference type="EMBL" id="JAPJDO010000008">
    <property type="protein sequence ID" value="MCX2937454.1"/>
    <property type="molecule type" value="Genomic_DNA"/>
</dbReference>
<name>A0ABT3SD84_9MYCO</name>
<evidence type="ECO:0000313" key="2">
    <source>
        <dbReference type="EMBL" id="MCX2937454.1"/>
    </source>
</evidence>